<keyword evidence="2" id="KW-1185">Reference proteome</keyword>
<organism evidence="1 2">
    <name type="scientific">Violaceomyces palustris</name>
    <dbReference type="NCBI Taxonomy" id="1673888"/>
    <lineage>
        <taxon>Eukaryota</taxon>
        <taxon>Fungi</taxon>
        <taxon>Dikarya</taxon>
        <taxon>Basidiomycota</taxon>
        <taxon>Ustilaginomycotina</taxon>
        <taxon>Ustilaginomycetes</taxon>
        <taxon>Violaceomycetales</taxon>
        <taxon>Violaceomycetaceae</taxon>
        <taxon>Violaceomyces</taxon>
    </lineage>
</organism>
<dbReference type="Proteomes" id="UP000245626">
    <property type="component" value="Unassembled WGS sequence"/>
</dbReference>
<dbReference type="EMBL" id="KZ820351">
    <property type="protein sequence ID" value="PWN47739.1"/>
    <property type="molecule type" value="Genomic_DNA"/>
</dbReference>
<reference evidence="1 2" key="1">
    <citation type="journal article" date="2018" name="Mol. Biol. Evol.">
        <title>Broad Genomic Sampling Reveals a Smut Pathogenic Ancestry of the Fungal Clade Ustilaginomycotina.</title>
        <authorList>
            <person name="Kijpornyongpan T."/>
            <person name="Mondo S.J."/>
            <person name="Barry K."/>
            <person name="Sandor L."/>
            <person name="Lee J."/>
            <person name="Lipzen A."/>
            <person name="Pangilinan J."/>
            <person name="LaButti K."/>
            <person name="Hainaut M."/>
            <person name="Henrissat B."/>
            <person name="Grigoriev I.V."/>
            <person name="Spatafora J.W."/>
            <person name="Aime M.C."/>
        </authorList>
    </citation>
    <scope>NUCLEOTIDE SEQUENCE [LARGE SCALE GENOMIC DNA]</scope>
    <source>
        <strain evidence="1 2">SA 807</strain>
    </source>
</reference>
<name>A0ACD0NPQ7_9BASI</name>
<gene>
    <name evidence="1" type="ORF">IE53DRAFT_232364</name>
</gene>
<proteinExistence type="predicted"/>
<protein>
    <submittedName>
        <fullName evidence="1">Uncharacterized protein</fullName>
    </submittedName>
</protein>
<evidence type="ECO:0000313" key="2">
    <source>
        <dbReference type="Proteomes" id="UP000245626"/>
    </source>
</evidence>
<accession>A0ACD0NPQ7</accession>
<sequence>MSAQEGQQQQQQQQAPQGQQLSDGPLDSITLGHLRNLVKFGTPKSRQFDFPFHADTDTIRNEIDEFYSYVEAPQTAENRSCWEEWCSLPPQARSGGVAGTGANEAGAGGELEPDADGRDVGEREYSSEEPVGSSGLAEDGGALGLGLGINEGTVGGGGVGSGPGVGSGAGDRMGDEGPKRKSGGSIVGEWTTLPSSARRRTVQSLLSTLEVRDPETRLRASRALLYILQGAFADTSGPEHQLHWLLENARMVRSLGGLGDIFAACKIACWKHDWLSSLPDHIPSTEPGLKGAPAAPLLTPEAKAEYLDEINLELALHFAQLYSLIEANRGDEEWGDELMSLEPPLPIYLFNLVAALREKSAKGYPVKKLLLLLWKSILCCFGGMEDVNRCKMLAREIEGLTPTDETKKPRGKDLKANPIDFVDFTQELSAKYPTFIPPKHGSDLPLEKIASAVSPIPARRPMTSGVEGINGDQQGQGSQQVNNNMSNGNGNAAGFPGTPAPSPPPSPKPNKQKYQTDQTRPFVFPYSRSVQGDRMVPYSIEEAGKLFKENMHVSLELWQTWRLREQCIHDESGVASAADGTRVGLGDKGKGSRYHGWGGKNEMTHGFNGPSPLARFEAAPSSSQGSRSPSSTEGPPASQSQQSSGAAYRFKVKGEATLEHLVDVETEIEEEIQSIEADHLLAAMDNDRYIGTLNELRQKRADVRRLQRIDMLYRAILPQMQSSVIVLLKLLLATVTAGSTNSAHAQAIADGVPHDDAPPPTLEDVDVARHREILTKAVSAILLLSLKWFKVSHVMKYNYFSQVLVDSNVLLLILKIFGLQEVSQAVRAINEADEFRFFNYCFLNGGREARNSRAEDSLISRQDVIGPMPINIYPTSPGTGTTCLINGQEVEMIKMFNWRNLFSSINFTRILQKLTKRKVHRILLLVQYKSSQILKKTLKVPHPGLELYALKILKSQVPFCGRKWRQSNMKIITSIYLHCRPDLRDEWLAGSDIDADVEESLPQEQALRSLVKFYNNTRFGNQGGGGVGGGGHAYRRSMSTSNGGATATDSGGGGGGGGNAHHQNEHGNNNLPHYLLSPGGRNGANATGNSFFENDILPPLRRNTASSTPGGYIPDDVVEGYLDTYEDVLGEVFGDSVYNLGGHGNDPQQQAGGSGVAGVGGGGGGGGGGSDEDLSGWSSGKWGLTQQGSSTAWARLGEILGETGDEASSVGGQGSSEGDGEGGSGGNSNHRDKNDDDDRLGDEDDNGERDENRNDWEHLSPKEMKYPPLLPILVVATTAGRTRIRAL</sequence>
<evidence type="ECO:0000313" key="1">
    <source>
        <dbReference type="EMBL" id="PWN47739.1"/>
    </source>
</evidence>